<dbReference type="Proteomes" id="UP000199227">
    <property type="component" value="Unassembled WGS sequence"/>
</dbReference>
<dbReference type="PIRSF" id="PIRSF000310">
    <property type="entry name" value="NiFe_hyd_ssu"/>
    <property type="match status" value="1"/>
</dbReference>
<feature type="binding site" evidence="11">
    <location>
        <position position="242"/>
    </location>
    <ligand>
        <name>[3Fe-4S] cluster</name>
        <dbReference type="ChEBI" id="CHEBI:21137"/>
    </ligand>
</feature>
<dbReference type="GO" id="GO:0009055">
    <property type="term" value="F:electron transfer activity"/>
    <property type="evidence" value="ECO:0007669"/>
    <property type="project" value="TreeGrafter"/>
</dbReference>
<feature type="binding site" evidence="11">
    <location>
        <position position="184"/>
    </location>
    <ligand>
        <name>[4Fe-4S] cluster</name>
        <dbReference type="ChEBI" id="CHEBI:49883"/>
        <label>2</label>
    </ligand>
</feature>
<dbReference type="PANTHER" id="PTHR30013:SF5">
    <property type="entry name" value="HYDROGENASE SMALL SUBUNIT"/>
    <property type="match status" value="1"/>
</dbReference>
<feature type="domain" description="Cytochrome-c3 hydrogenase C-terminal" evidence="13">
    <location>
        <begin position="176"/>
        <end position="253"/>
    </location>
</feature>
<dbReference type="InterPro" id="IPR027394">
    <property type="entry name" value="Cytochrome-c3_hydrogenase_C"/>
</dbReference>
<comment type="subunit">
    <text evidence="4">Heterodimer of a large and a small subunit.</text>
</comment>
<keyword evidence="6 11" id="KW-0479">Metal-binding</keyword>
<evidence type="ECO:0000313" key="14">
    <source>
        <dbReference type="EMBL" id="SFO98809.1"/>
    </source>
</evidence>
<dbReference type="GO" id="GO:0046872">
    <property type="term" value="F:metal ion binding"/>
    <property type="evidence" value="ECO:0007669"/>
    <property type="project" value="UniProtKB-KW"/>
</dbReference>
<dbReference type="SUPFAM" id="SSF56770">
    <property type="entry name" value="HydA/Nqo6-like"/>
    <property type="match status" value="1"/>
</dbReference>
<dbReference type="RefSeq" id="WP_245756996.1">
    <property type="nucleotide sequence ID" value="NZ_FOXB01000003.1"/>
</dbReference>
<comment type="cofactor">
    <cofactor evidence="1">
        <name>[4Fe-4S] cluster</name>
        <dbReference type="ChEBI" id="CHEBI:49883"/>
    </cofactor>
</comment>
<dbReference type="GO" id="GO:0008901">
    <property type="term" value="F:ferredoxin hydrogenase activity"/>
    <property type="evidence" value="ECO:0007669"/>
    <property type="project" value="InterPro"/>
</dbReference>
<feature type="binding site" evidence="11">
    <location>
        <position position="103"/>
    </location>
    <ligand>
        <name>[4Fe-4S] cluster</name>
        <dbReference type="ChEBI" id="CHEBI:49883"/>
        <label>1</label>
    </ligand>
</feature>
<dbReference type="AlphaFoldDB" id="A0A1I5LN84"/>
<dbReference type="GO" id="GO:0044569">
    <property type="term" value="C:[Ni-Fe] hydrogenase complex"/>
    <property type="evidence" value="ECO:0007669"/>
    <property type="project" value="TreeGrafter"/>
</dbReference>
<dbReference type="InterPro" id="IPR037024">
    <property type="entry name" value="NiFe_Hase_small_N_sf"/>
</dbReference>
<keyword evidence="8" id="KW-0560">Oxidoreductase</keyword>
<dbReference type="InterPro" id="IPR006137">
    <property type="entry name" value="NADH_UbQ_OxRdtase-like_20kDa"/>
</dbReference>
<keyword evidence="15" id="KW-1185">Reference proteome</keyword>
<sequence>MMNYHKKPKIIWLQGATCNGNSHSFFNYPYLKTVLNSFDLIYHPIIPSPISLKKIVNDKSIQCDILIIEGTIDPNFYRAGISIDKLIKRFDGKVDTVIAAGTCASFGGIFSQNKRNATGILFRHEQKLKNPHILKSNVINIPGCPIHPKNLATVLMAIKSKQPIPLDNMKRPKEIYAHTIHHGCSRNEYFEWKVDAKDFGLKEGCLFYEQGCRGPMSRGNCNITLWNETSSKTRTGQPCFGCTEPNFPNFSFFYTPKNMSIPAEVPLGVSKRIYLTVSSVAKTFSIPRLKKRLLDD</sequence>
<feature type="domain" description="NADH:ubiquinone oxidoreductase-like 20kDa subunit" evidence="12">
    <location>
        <begin position="18"/>
        <end position="158"/>
    </location>
</feature>
<feature type="binding site" evidence="11">
    <location>
        <position position="239"/>
    </location>
    <ligand>
        <name>[3Fe-4S] cluster</name>
        <dbReference type="ChEBI" id="CHEBI:21137"/>
    </ligand>
</feature>
<dbReference type="EMBL" id="FOXB01000003">
    <property type="protein sequence ID" value="SFO98809.1"/>
    <property type="molecule type" value="Genomic_DNA"/>
</dbReference>
<protein>
    <submittedName>
        <fullName evidence="14">Hydrogenase small subunit</fullName>
    </submittedName>
</protein>
<evidence type="ECO:0000256" key="8">
    <source>
        <dbReference type="ARBA" id="ARBA00023002"/>
    </source>
</evidence>
<evidence type="ECO:0000313" key="15">
    <source>
        <dbReference type="Proteomes" id="UP000199227"/>
    </source>
</evidence>
<dbReference type="Gene3D" id="3.40.50.700">
    <property type="entry name" value="NADH:ubiquinone oxidoreductase-like, 20kDa subunit"/>
    <property type="match status" value="1"/>
</dbReference>
<dbReference type="PANTHER" id="PTHR30013">
    <property type="entry name" value="NIFE / NIFESE HYDROGENASE SMALL SUBUNIT FAMILY MEMBER"/>
    <property type="match status" value="1"/>
</dbReference>
<keyword evidence="10 11" id="KW-0411">Iron-sulfur</keyword>
<dbReference type="GO" id="GO:0030313">
    <property type="term" value="C:cell envelope"/>
    <property type="evidence" value="ECO:0007669"/>
    <property type="project" value="UniProtKB-SubCell"/>
</dbReference>
<dbReference type="STRING" id="223786.SAMN05216234_103107"/>
<gene>
    <name evidence="14" type="ORF">SAMN05216234_103107</name>
</gene>
<feature type="binding site" evidence="11">
    <location>
        <position position="221"/>
    </location>
    <ligand>
        <name>[3Fe-4S] cluster</name>
        <dbReference type="ChEBI" id="CHEBI:21137"/>
    </ligand>
</feature>
<dbReference type="InterPro" id="IPR001821">
    <property type="entry name" value="NiFe_hydrogenase_ssu"/>
</dbReference>
<organism evidence="14 15">
    <name type="scientific">Hydrogenimonas thermophila</name>
    <dbReference type="NCBI Taxonomy" id="223786"/>
    <lineage>
        <taxon>Bacteria</taxon>
        <taxon>Pseudomonadati</taxon>
        <taxon>Campylobacterota</taxon>
        <taxon>Epsilonproteobacteria</taxon>
        <taxon>Campylobacterales</taxon>
        <taxon>Hydrogenimonadaceae</taxon>
        <taxon>Hydrogenimonas</taxon>
    </lineage>
</organism>
<proteinExistence type="inferred from homology"/>
<name>A0A1I5LN84_9BACT</name>
<keyword evidence="9 11" id="KW-0408">Iron</keyword>
<feature type="binding site" evidence="11">
    <location>
        <position position="181"/>
    </location>
    <ligand>
        <name>[4Fe-4S] cluster</name>
        <dbReference type="ChEBI" id="CHEBI:49883"/>
        <label>2</label>
    </ligand>
</feature>
<accession>A0A1I5LN84</accession>
<feature type="binding site" evidence="11">
    <location>
        <position position="18"/>
    </location>
    <ligand>
        <name>[4Fe-4S] cluster</name>
        <dbReference type="ChEBI" id="CHEBI:49883"/>
        <label>1</label>
    </ligand>
</feature>
<comment type="similarity">
    <text evidence="3">Belongs to the [NiFe]/[NiFeSe] hydrogenase small subunit family.</text>
</comment>
<evidence type="ECO:0000256" key="4">
    <source>
        <dbReference type="ARBA" id="ARBA00011771"/>
    </source>
</evidence>
<evidence type="ECO:0000256" key="2">
    <source>
        <dbReference type="ARBA" id="ARBA00004196"/>
    </source>
</evidence>
<comment type="subcellular location">
    <subcellularLocation>
        <location evidence="2">Cell envelope</location>
    </subcellularLocation>
</comment>
<evidence type="ECO:0000259" key="12">
    <source>
        <dbReference type="Pfam" id="PF01058"/>
    </source>
</evidence>
<dbReference type="GO" id="GO:0051538">
    <property type="term" value="F:3 iron, 4 sulfur cluster binding"/>
    <property type="evidence" value="ECO:0007669"/>
    <property type="project" value="UniProtKB-KW"/>
</dbReference>
<feature type="binding site" evidence="11">
    <location>
        <position position="205"/>
    </location>
    <ligand>
        <name>[4Fe-4S] cluster</name>
        <dbReference type="ChEBI" id="CHEBI:49883"/>
        <label>2</label>
    </ligand>
</feature>
<dbReference type="Pfam" id="PF01058">
    <property type="entry name" value="Oxidored_q6"/>
    <property type="match status" value="1"/>
</dbReference>
<keyword evidence="11" id="KW-0003">3Fe-4S</keyword>
<evidence type="ECO:0000256" key="3">
    <source>
        <dbReference type="ARBA" id="ARBA00006605"/>
    </source>
</evidence>
<evidence type="ECO:0000256" key="11">
    <source>
        <dbReference type="PIRSR" id="PIRSR000310-1"/>
    </source>
</evidence>
<dbReference type="InterPro" id="IPR037148">
    <property type="entry name" value="NiFe-Hase_small_C_sf"/>
</dbReference>
<feature type="binding site" evidence="11">
    <location>
        <position position="212"/>
    </location>
    <ligand>
        <name>[4Fe-4S] cluster</name>
        <dbReference type="ChEBI" id="CHEBI:49883"/>
        <label>2</label>
    </ligand>
</feature>
<keyword evidence="7" id="KW-0732">Signal</keyword>
<dbReference type="Pfam" id="PF14720">
    <property type="entry name" value="NiFe_hyd_SSU_C"/>
    <property type="match status" value="1"/>
</dbReference>
<dbReference type="GO" id="GO:0016020">
    <property type="term" value="C:membrane"/>
    <property type="evidence" value="ECO:0007669"/>
    <property type="project" value="TreeGrafter"/>
</dbReference>
<feature type="binding site" evidence="11">
    <location>
        <position position="144"/>
    </location>
    <ligand>
        <name>[4Fe-4S] cluster</name>
        <dbReference type="ChEBI" id="CHEBI:49883"/>
        <label>1</label>
    </ligand>
</feature>
<evidence type="ECO:0000256" key="9">
    <source>
        <dbReference type="ARBA" id="ARBA00023004"/>
    </source>
</evidence>
<evidence type="ECO:0000256" key="6">
    <source>
        <dbReference type="ARBA" id="ARBA00022723"/>
    </source>
</evidence>
<evidence type="ECO:0000256" key="1">
    <source>
        <dbReference type="ARBA" id="ARBA00001966"/>
    </source>
</evidence>
<evidence type="ECO:0000256" key="10">
    <source>
        <dbReference type="ARBA" id="ARBA00023014"/>
    </source>
</evidence>
<dbReference type="Gene3D" id="4.10.480.10">
    <property type="entry name" value="Cytochrome-c3 hydrogenase, C-terminal domain"/>
    <property type="match status" value="1"/>
</dbReference>
<evidence type="ECO:0000256" key="7">
    <source>
        <dbReference type="ARBA" id="ARBA00022729"/>
    </source>
</evidence>
<dbReference type="GO" id="GO:0009375">
    <property type="term" value="C:ferredoxin hydrogenase complex"/>
    <property type="evidence" value="ECO:0007669"/>
    <property type="project" value="InterPro"/>
</dbReference>
<evidence type="ECO:0000256" key="5">
    <source>
        <dbReference type="ARBA" id="ARBA00022485"/>
    </source>
</evidence>
<dbReference type="GO" id="GO:0051539">
    <property type="term" value="F:4 iron, 4 sulfur cluster binding"/>
    <property type="evidence" value="ECO:0007669"/>
    <property type="project" value="UniProtKB-KW"/>
</dbReference>
<evidence type="ECO:0000259" key="13">
    <source>
        <dbReference type="Pfam" id="PF14720"/>
    </source>
</evidence>
<dbReference type="GO" id="GO:0009061">
    <property type="term" value="P:anaerobic respiration"/>
    <property type="evidence" value="ECO:0007669"/>
    <property type="project" value="TreeGrafter"/>
</dbReference>
<reference evidence="14 15" key="1">
    <citation type="submission" date="2016-10" db="EMBL/GenBank/DDBJ databases">
        <authorList>
            <person name="de Groot N.N."/>
        </authorList>
    </citation>
    <scope>NUCLEOTIDE SEQUENCE [LARGE SCALE GENOMIC DNA]</scope>
    <source>
        <strain evidence="14 15">EP1-55-1</strain>
    </source>
</reference>
<keyword evidence="5 11" id="KW-0004">4Fe-4S</keyword>